<dbReference type="InterPro" id="IPR026960">
    <property type="entry name" value="RVT-Znf"/>
</dbReference>
<dbReference type="PANTHER" id="PTHR33116">
    <property type="entry name" value="REVERSE TRANSCRIPTASE ZINC-BINDING DOMAIN-CONTAINING PROTEIN-RELATED-RELATED"/>
    <property type="match status" value="1"/>
</dbReference>
<dbReference type="PROSITE" id="PS50878">
    <property type="entry name" value="RT_POL"/>
    <property type="match status" value="1"/>
</dbReference>
<keyword evidence="1" id="KW-0472">Membrane</keyword>
<dbReference type="AlphaFoldDB" id="A0A2N9IYW7"/>
<keyword evidence="1" id="KW-1133">Transmembrane helix</keyword>
<feature type="transmembrane region" description="Helical" evidence="1">
    <location>
        <begin position="24"/>
        <end position="47"/>
    </location>
</feature>
<dbReference type="EMBL" id="OIVN01006271">
    <property type="protein sequence ID" value="SPD29450.1"/>
    <property type="molecule type" value="Genomic_DNA"/>
</dbReference>
<evidence type="ECO:0000256" key="1">
    <source>
        <dbReference type="SAM" id="Phobius"/>
    </source>
</evidence>
<dbReference type="Pfam" id="PF13966">
    <property type="entry name" value="zf-RVT"/>
    <property type="match status" value="1"/>
</dbReference>
<accession>A0A2N9IYW7</accession>
<organism evidence="3">
    <name type="scientific">Fagus sylvatica</name>
    <name type="common">Beechnut</name>
    <dbReference type="NCBI Taxonomy" id="28930"/>
    <lineage>
        <taxon>Eukaryota</taxon>
        <taxon>Viridiplantae</taxon>
        <taxon>Streptophyta</taxon>
        <taxon>Embryophyta</taxon>
        <taxon>Tracheophyta</taxon>
        <taxon>Spermatophyta</taxon>
        <taxon>Magnoliopsida</taxon>
        <taxon>eudicotyledons</taxon>
        <taxon>Gunneridae</taxon>
        <taxon>Pentapetalae</taxon>
        <taxon>rosids</taxon>
        <taxon>fabids</taxon>
        <taxon>Fagales</taxon>
        <taxon>Fagaceae</taxon>
        <taxon>Fagus</taxon>
    </lineage>
</organism>
<proteinExistence type="predicted"/>
<keyword evidence="1" id="KW-0812">Transmembrane</keyword>
<evidence type="ECO:0000313" key="3">
    <source>
        <dbReference type="EMBL" id="SPD29450.1"/>
    </source>
</evidence>
<name>A0A2N9IYW7_FAGSY</name>
<evidence type="ECO:0000259" key="2">
    <source>
        <dbReference type="PROSITE" id="PS50878"/>
    </source>
</evidence>
<dbReference type="SUPFAM" id="SSF56672">
    <property type="entry name" value="DNA/RNA polymerases"/>
    <property type="match status" value="1"/>
</dbReference>
<dbReference type="InterPro" id="IPR000477">
    <property type="entry name" value="RT_dom"/>
</dbReference>
<reference evidence="3" key="1">
    <citation type="submission" date="2018-02" db="EMBL/GenBank/DDBJ databases">
        <authorList>
            <person name="Cohen D.B."/>
            <person name="Kent A.D."/>
        </authorList>
    </citation>
    <scope>NUCLEOTIDE SEQUENCE</scope>
</reference>
<dbReference type="Pfam" id="PF00078">
    <property type="entry name" value="RVT_1"/>
    <property type="match status" value="1"/>
</dbReference>
<dbReference type="PANTHER" id="PTHR33116:SF86">
    <property type="entry name" value="REVERSE TRANSCRIPTASE DOMAIN-CONTAINING PROTEIN"/>
    <property type="match status" value="1"/>
</dbReference>
<protein>
    <recommendedName>
        <fullName evidence="2">Reverse transcriptase domain-containing protein</fullName>
    </recommendedName>
</protein>
<gene>
    <name evidence="3" type="ORF">FSB_LOCUS57332</name>
</gene>
<sequence>MKLDLQKAYDQVSWNFLKSVLENFGFSHIFIGWIMECISTVSFLTLINGRMTKYFKPTRGLRQGDPISPYLFILCQKVLSTIIDREFLNGAIKGVKVNVVGPSFRHVIYADDIMVFAKANCREVKVLNECLDTYCAWLGEKINRAKSSVIFSKLVVLDKRRELKNLLNMKKVHPNVKYLGSPLFHSSSKIKDYKFLQEKLESRLLRWHCKALSWAVRATLIKLVALALPTYTFSSTDVPVTICDKMDAAVRHFWWNPSSNSCRFLAWKAWTDLCVLRSYGGLGFRKAKHLNDAILAKLTWLVVSSRNSPCMITLRSKYKVHGDWMKKEPPKNSSSTWKAIERLKAIICKGTCFTIEDAICKISLPLALVPDKLSWISDPKKVFSVNSVYKTSLCHRWVTNPESCWKSLWKSKMHERLKTLVWRIGSGALPTNLNVFSRLSKGNPTCPLCGLDVEYVPHLFFKCRDTRMFWFGPS</sequence>
<feature type="domain" description="Reverse transcriptase" evidence="2">
    <location>
        <begin position="1"/>
        <end position="183"/>
    </location>
</feature>
<dbReference type="InterPro" id="IPR043502">
    <property type="entry name" value="DNA/RNA_pol_sf"/>
</dbReference>